<dbReference type="SUPFAM" id="SSF50331">
    <property type="entry name" value="MOP-like"/>
    <property type="match status" value="1"/>
</dbReference>
<dbReference type="SMART" id="SM00382">
    <property type="entry name" value="AAA"/>
    <property type="match status" value="1"/>
</dbReference>
<dbReference type="EC" id="7.6.2.11" evidence="7"/>
<dbReference type="InterPro" id="IPR013611">
    <property type="entry name" value="Transp-assoc_OB_typ2"/>
</dbReference>
<comment type="catalytic activity">
    <reaction evidence="7">
        <text>ATP + H2O + polyamine-[polyamine-binding protein]Side 1 = ADP + phosphate + polyamineSide 2 + [polyamine-binding protein]Side 1.</text>
        <dbReference type="EC" id="7.6.2.11"/>
    </reaction>
</comment>
<evidence type="ECO:0000256" key="5">
    <source>
        <dbReference type="ARBA" id="ARBA00022967"/>
    </source>
</evidence>
<dbReference type="OrthoDB" id="9802264at2"/>
<dbReference type="Proteomes" id="UP000183812">
    <property type="component" value="Unassembled WGS sequence"/>
</dbReference>
<keyword evidence="5 7" id="KW-1278">Translocase</keyword>
<evidence type="ECO:0000259" key="8">
    <source>
        <dbReference type="PROSITE" id="PS50893"/>
    </source>
</evidence>
<dbReference type="SUPFAM" id="SSF52540">
    <property type="entry name" value="P-loop containing nucleoside triphosphate hydrolases"/>
    <property type="match status" value="1"/>
</dbReference>
<evidence type="ECO:0000256" key="7">
    <source>
        <dbReference type="RuleBase" id="RU364083"/>
    </source>
</evidence>
<dbReference type="InterPro" id="IPR008995">
    <property type="entry name" value="Mo/tungstate-bd_C_term_dom"/>
</dbReference>
<evidence type="ECO:0000256" key="6">
    <source>
        <dbReference type="ARBA" id="ARBA00023136"/>
    </source>
</evidence>
<dbReference type="NCBIfam" id="TIGR01187">
    <property type="entry name" value="potA"/>
    <property type="match status" value="1"/>
</dbReference>
<evidence type="ECO:0000256" key="4">
    <source>
        <dbReference type="ARBA" id="ARBA00022840"/>
    </source>
</evidence>
<comment type="function">
    <text evidence="7">Part of the ABC transporter complex PotABCD involved in spermidine/putrescine import. Responsible for energy coupling to the transport system.</text>
</comment>
<keyword evidence="4 7" id="KW-0067">ATP-binding</keyword>
<name>A0A1G7D097_RHOCA</name>
<dbReference type="InterPro" id="IPR003593">
    <property type="entry name" value="AAA+_ATPase"/>
</dbReference>
<dbReference type="GO" id="GO:0016887">
    <property type="term" value="F:ATP hydrolysis activity"/>
    <property type="evidence" value="ECO:0007669"/>
    <property type="project" value="InterPro"/>
</dbReference>
<dbReference type="InterPro" id="IPR027417">
    <property type="entry name" value="P-loop_NTPase"/>
</dbReference>
<dbReference type="FunFam" id="3.40.50.300:FF:000133">
    <property type="entry name" value="Spermidine/putrescine import ATP-binding protein PotA"/>
    <property type="match status" value="1"/>
</dbReference>
<dbReference type="PROSITE" id="PS00211">
    <property type="entry name" value="ABC_TRANSPORTER_1"/>
    <property type="match status" value="1"/>
</dbReference>
<dbReference type="PANTHER" id="PTHR42781:SF4">
    <property type="entry name" value="SPERMIDINE_PUTRESCINE IMPORT ATP-BINDING PROTEIN POTA"/>
    <property type="match status" value="1"/>
</dbReference>
<dbReference type="GO" id="GO:0015417">
    <property type="term" value="F:ABC-type polyamine transporter activity"/>
    <property type="evidence" value="ECO:0007669"/>
    <property type="project" value="UniProtKB-EC"/>
</dbReference>
<dbReference type="GO" id="GO:0043190">
    <property type="term" value="C:ATP-binding cassette (ABC) transporter complex"/>
    <property type="evidence" value="ECO:0007669"/>
    <property type="project" value="InterPro"/>
</dbReference>
<comment type="similarity">
    <text evidence="7">Belongs to the ABC transporter superfamily. Spermidine/putrescine importer (TC 3.A.1.11.1) family.</text>
</comment>
<keyword evidence="3 7" id="KW-0547">Nucleotide-binding</keyword>
<comment type="subunit">
    <text evidence="7">The complex is composed of two ATP-binding proteins (PotA), two transmembrane proteins (PotB and PotC) and a solute-binding protein (PotD).</text>
</comment>
<protein>
    <recommendedName>
        <fullName evidence="7">Spermidine/putrescine import ATP-binding protein PotA</fullName>
        <ecNumber evidence="7">7.6.2.11</ecNumber>
    </recommendedName>
</protein>
<dbReference type="InterPro" id="IPR017871">
    <property type="entry name" value="ABC_transporter-like_CS"/>
</dbReference>
<sequence length="375" mass="40566">MTDATGHHTVSAGEAIAEFVNTSKRFGAVLAADSLNLRIRKGEFLSFLGPSGCGKTTALRMLAGFETPTEGTILIDGRELASEPAYRRPVNMVFQHYALFPHMTVAENVAYGLRQRRPKLPGAEIALRVAKALDTVRLGDFGPRRIWQMSGGQQQRVALARAIVNEPKILLLDEPMAALDAKLRAEMQMELLGLQRSLGITFILVTHDQQEALSMSDRICIMGKGRIMQIGTPRELYDLPANRYVADFVGRANILPARVRATTGARAEVELADGLRVEVTAPFAVPPGAAVEVAIRPEALRLALAPEPGVPAIAATVTHMTFFGEHIEYLLAHPVLGALQVMLPRQAERALPGADVGAMLHVLWDPGAGLILGQD</sequence>
<keyword evidence="1 7" id="KW-0813">Transport</keyword>
<proteinExistence type="inferred from homology"/>
<dbReference type="Gene3D" id="3.40.50.300">
    <property type="entry name" value="P-loop containing nucleotide triphosphate hydrolases"/>
    <property type="match status" value="1"/>
</dbReference>
<evidence type="ECO:0000256" key="1">
    <source>
        <dbReference type="ARBA" id="ARBA00022448"/>
    </source>
</evidence>
<dbReference type="PROSITE" id="PS50893">
    <property type="entry name" value="ABC_TRANSPORTER_2"/>
    <property type="match status" value="1"/>
</dbReference>
<dbReference type="InterPro" id="IPR003439">
    <property type="entry name" value="ABC_transporter-like_ATP-bd"/>
</dbReference>
<evidence type="ECO:0000313" key="9">
    <source>
        <dbReference type="EMBL" id="SDE44939.1"/>
    </source>
</evidence>
<gene>
    <name evidence="7" type="primary">potA</name>
    <name evidence="9" type="ORF">SAMN04244550_00439</name>
</gene>
<dbReference type="InterPro" id="IPR050093">
    <property type="entry name" value="ABC_SmlMolc_Importer"/>
</dbReference>
<dbReference type="Pfam" id="PF00005">
    <property type="entry name" value="ABC_tran"/>
    <property type="match status" value="1"/>
</dbReference>
<organism evidence="9 10">
    <name type="scientific">Rhodobacter capsulatus</name>
    <name type="common">Rhodopseudomonas capsulata</name>
    <dbReference type="NCBI Taxonomy" id="1061"/>
    <lineage>
        <taxon>Bacteria</taxon>
        <taxon>Pseudomonadati</taxon>
        <taxon>Pseudomonadota</taxon>
        <taxon>Alphaproteobacteria</taxon>
        <taxon>Rhodobacterales</taxon>
        <taxon>Rhodobacter group</taxon>
        <taxon>Rhodobacter</taxon>
    </lineage>
</organism>
<dbReference type="RefSeq" id="WP_074552614.1">
    <property type="nucleotide sequence ID" value="NZ_CP119563.1"/>
</dbReference>
<keyword evidence="6 7" id="KW-0472">Membrane</keyword>
<dbReference type="GO" id="GO:0015847">
    <property type="term" value="P:putrescine transport"/>
    <property type="evidence" value="ECO:0007669"/>
    <property type="project" value="UniProtKB-ARBA"/>
</dbReference>
<accession>A0A1G7D097</accession>
<dbReference type="InterPro" id="IPR005893">
    <property type="entry name" value="PotA-like"/>
</dbReference>
<evidence type="ECO:0000313" key="10">
    <source>
        <dbReference type="Proteomes" id="UP000183812"/>
    </source>
</evidence>
<dbReference type="GO" id="GO:0005524">
    <property type="term" value="F:ATP binding"/>
    <property type="evidence" value="ECO:0007669"/>
    <property type="project" value="UniProtKB-KW"/>
</dbReference>
<dbReference type="Gene3D" id="2.40.50.100">
    <property type="match status" value="1"/>
</dbReference>
<evidence type="ECO:0000256" key="2">
    <source>
        <dbReference type="ARBA" id="ARBA00022475"/>
    </source>
</evidence>
<dbReference type="AlphaFoldDB" id="A0A1G7D097"/>
<keyword evidence="2 7" id="KW-1003">Cell membrane</keyword>
<feature type="domain" description="ABC transporter" evidence="8">
    <location>
        <begin position="17"/>
        <end position="249"/>
    </location>
</feature>
<evidence type="ECO:0000256" key="3">
    <source>
        <dbReference type="ARBA" id="ARBA00022741"/>
    </source>
</evidence>
<dbReference type="Pfam" id="PF08402">
    <property type="entry name" value="TOBE_2"/>
    <property type="match status" value="1"/>
</dbReference>
<dbReference type="EMBL" id="FNAY01000001">
    <property type="protein sequence ID" value="SDE44939.1"/>
    <property type="molecule type" value="Genomic_DNA"/>
</dbReference>
<reference evidence="9 10" key="1">
    <citation type="submission" date="2016-10" db="EMBL/GenBank/DDBJ databases">
        <authorList>
            <person name="de Groot N.N."/>
        </authorList>
    </citation>
    <scope>NUCLEOTIDE SEQUENCE [LARGE SCALE GENOMIC DNA]</scope>
    <source>
        <strain evidence="10">DSM 938 / 37b4</strain>
    </source>
</reference>
<dbReference type="PANTHER" id="PTHR42781">
    <property type="entry name" value="SPERMIDINE/PUTRESCINE IMPORT ATP-BINDING PROTEIN POTA"/>
    <property type="match status" value="1"/>
</dbReference>